<dbReference type="AlphaFoldDB" id="A0A8T0XM13"/>
<organism evidence="3 4">
    <name type="scientific">Panicum virgatum</name>
    <name type="common">Blackwell switchgrass</name>
    <dbReference type="NCBI Taxonomy" id="38727"/>
    <lineage>
        <taxon>Eukaryota</taxon>
        <taxon>Viridiplantae</taxon>
        <taxon>Streptophyta</taxon>
        <taxon>Embryophyta</taxon>
        <taxon>Tracheophyta</taxon>
        <taxon>Spermatophyta</taxon>
        <taxon>Magnoliopsida</taxon>
        <taxon>Liliopsida</taxon>
        <taxon>Poales</taxon>
        <taxon>Poaceae</taxon>
        <taxon>PACMAD clade</taxon>
        <taxon>Panicoideae</taxon>
        <taxon>Panicodae</taxon>
        <taxon>Paniceae</taxon>
        <taxon>Panicinae</taxon>
        <taxon>Panicum</taxon>
        <taxon>Panicum sect. Hiantes</taxon>
    </lineage>
</organism>
<dbReference type="EMBL" id="CM029037">
    <property type="protein sequence ID" value="KAG2660018.1"/>
    <property type="molecule type" value="Genomic_DNA"/>
</dbReference>
<dbReference type="Proteomes" id="UP000823388">
    <property type="component" value="Chromosome 1K"/>
</dbReference>
<gene>
    <name evidence="3" type="ORF">PVAP13_1KG302300</name>
</gene>
<dbReference type="InterPro" id="IPR000994">
    <property type="entry name" value="Pept_M24"/>
</dbReference>
<proteinExistence type="inferred from homology"/>
<comment type="similarity">
    <text evidence="1">Belongs to the peptidase M24 family.</text>
</comment>
<sequence length="260" mass="28372">MYSDASRILNDALVEVVSHCRPGSKILDICEVGDSIITKKAAAYKKKSVSKPKGIAFPTSVSVNNILCNFCPLATDETTLKEKDIVKIEMACHVAGYIVVSVYTHVVSGEPITGRLADTIGATKKAADIITKIAKPGIKMKDLTDIIQKVAAAFDCKSLEIFRCQQLKCYDGAQPIKSLSSGCDDDDDFVLEHGKAYSIDIAMATGDPKLEFLEKGHPTIYKRNLVERNAELKEDSLDPVLSEIREKFPSMPFPSRLASA</sequence>
<evidence type="ECO:0000313" key="4">
    <source>
        <dbReference type="Proteomes" id="UP000823388"/>
    </source>
</evidence>
<evidence type="ECO:0000259" key="2">
    <source>
        <dbReference type="Pfam" id="PF00557"/>
    </source>
</evidence>
<dbReference type="Pfam" id="PF00557">
    <property type="entry name" value="Peptidase_M24"/>
    <property type="match status" value="1"/>
</dbReference>
<comment type="caution">
    <text evidence="3">The sequence shown here is derived from an EMBL/GenBank/DDBJ whole genome shotgun (WGS) entry which is preliminary data.</text>
</comment>
<dbReference type="PANTHER" id="PTHR10804">
    <property type="entry name" value="PROTEASE FAMILY M24 METHIONYL AMINOPEPTIDASE, AMINOPEPTIDASE P"/>
    <property type="match status" value="1"/>
</dbReference>
<dbReference type="PANTHER" id="PTHR10804:SF11">
    <property type="entry name" value="PROLIFERATION-ASSOCIATED PROTEIN 2G4"/>
    <property type="match status" value="1"/>
</dbReference>
<dbReference type="InterPro" id="IPR036005">
    <property type="entry name" value="Creatinase/aminopeptidase-like"/>
</dbReference>
<evidence type="ECO:0000256" key="1">
    <source>
        <dbReference type="ARBA" id="ARBA00007319"/>
    </source>
</evidence>
<keyword evidence="4" id="KW-1185">Reference proteome</keyword>
<reference evidence="3" key="1">
    <citation type="submission" date="2020-05" db="EMBL/GenBank/DDBJ databases">
        <title>WGS assembly of Panicum virgatum.</title>
        <authorList>
            <person name="Lovell J.T."/>
            <person name="Jenkins J."/>
            <person name="Shu S."/>
            <person name="Juenger T.E."/>
            <person name="Schmutz J."/>
        </authorList>
    </citation>
    <scope>NUCLEOTIDE SEQUENCE</scope>
    <source>
        <strain evidence="3">AP13</strain>
    </source>
</reference>
<dbReference type="Gene3D" id="3.90.230.10">
    <property type="entry name" value="Creatinase/methionine aminopeptidase superfamily"/>
    <property type="match status" value="1"/>
</dbReference>
<feature type="domain" description="Peptidase M24" evidence="2">
    <location>
        <begin position="4"/>
        <end position="153"/>
    </location>
</feature>
<accession>A0A8T0XM13</accession>
<dbReference type="SUPFAM" id="SSF55920">
    <property type="entry name" value="Creatinase/aminopeptidase"/>
    <property type="match status" value="1"/>
</dbReference>
<protein>
    <recommendedName>
        <fullName evidence="2">Peptidase M24 domain-containing protein</fullName>
    </recommendedName>
</protein>
<evidence type="ECO:0000313" key="3">
    <source>
        <dbReference type="EMBL" id="KAG2660018.1"/>
    </source>
</evidence>
<name>A0A8T0XM13_PANVG</name>
<dbReference type="InterPro" id="IPR047113">
    <property type="entry name" value="PA2G4/ARX1"/>
</dbReference>